<name>A0A2V0R9H1_9ZZZZ</name>
<comment type="caution">
    <text evidence="2">The sequence shown here is derived from an EMBL/GenBank/DDBJ whole genome shotgun (WGS) entry which is preliminary data.</text>
</comment>
<feature type="compositionally biased region" description="Basic and acidic residues" evidence="1">
    <location>
        <begin position="77"/>
        <end position="117"/>
    </location>
</feature>
<feature type="region of interest" description="Disordered" evidence="1">
    <location>
        <begin position="1"/>
        <end position="34"/>
    </location>
</feature>
<evidence type="ECO:0008006" key="3">
    <source>
        <dbReference type="Google" id="ProtNLM"/>
    </source>
</evidence>
<organism evidence="2">
    <name type="scientific">viral metagenome</name>
    <dbReference type="NCBI Taxonomy" id="1070528"/>
    <lineage>
        <taxon>unclassified sequences</taxon>
        <taxon>metagenomes</taxon>
        <taxon>organismal metagenomes</taxon>
    </lineage>
</organism>
<proteinExistence type="predicted"/>
<dbReference type="EMBL" id="BDQA01000379">
    <property type="protein sequence ID" value="GBH21841.1"/>
    <property type="molecule type" value="Genomic_RNA"/>
</dbReference>
<protein>
    <recommendedName>
        <fullName evidence="3">Capsid</fullName>
    </recommendedName>
</protein>
<accession>A0A2V0R9H1</accession>
<reference evidence="2" key="1">
    <citation type="submission" date="2017-04" db="EMBL/GenBank/DDBJ databases">
        <title>Unveiling RNA virosphere associated with marine microorganisms.</title>
        <authorList>
            <person name="Urayama S."/>
            <person name="Takaki Y."/>
            <person name="Nishi S."/>
            <person name="Yoshida Y."/>
            <person name="Deguchi S."/>
            <person name="Takai K."/>
            <person name="Nunoura T."/>
        </authorList>
    </citation>
    <scope>NUCLEOTIDE SEQUENCE</scope>
</reference>
<evidence type="ECO:0000256" key="1">
    <source>
        <dbReference type="SAM" id="MobiDB-lite"/>
    </source>
</evidence>
<sequence>MSQTDEQYKGKLPRPAKTQTIKEFEDEEIKPDPEYTEFNSVAEILAKPEYFKLIIEQPEFQAMLKREGIPDPLATKAEGEDAGKVKKEPVKDEQKEKKVESNPDEQKADAGEDEPKTSIDVVMVPSLEEIAPISEDSVEPEKPVESTFEPAYRRVSHKISTPVEIDVTHDMATLKRAGIEDLLTDFSGDRKTKRGEKFHKFLQQFRPLAVVEPLSYDGESGSVQYGNHAYVFNEAVAGSSARTHEYELKRIRPKVVSNQLTADGERRDLIAHGNKAVALTEEVDEANKQMVDLALELRRPGSSIKGADVIINPFRIPLLLRDMVAYNAMTLTYAGWVAIHEPYLNLAMLNYVRDKNAQERDVVTNTHMKRSMYDRFVIEGATGSNSQDYYYNVLPSMANYQVCEGVLNRSMAKSMEAMSTLSSSSRSISANLTNRQASQMLLGLTSIQPSDGVNFSRHLGAFLLGGKRRTLEVDIDDGASKSPMINAMCSMASLALIDPKFMDPRTRRQLLMNTLLPFYDEFKVQRQNLEEQMDVNQIAQMIEDGVYNLPRVTKLVDTGGKGFVRQREIRTILTNLYARLGNVKYDRLNVTGRLYSAPTEAPFIPFTPRGDIMDIVLFGTRTDGFESRMHEIASYKPGN</sequence>
<evidence type="ECO:0000313" key="2">
    <source>
        <dbReference type="EMBL" id="GBH21841.1"/>
    </source>
</evidence>
<dbReference type="AlphaFoldDB" id="A0A2V0R9H1"/>
<feature type="region of interest" description="Disordered" evidence="1">
    <location>
        <begin position="71"/>
        <end position="117"/>
    </location>
</feature>